<keyword evidence="4" id="KW-0238">DNA-binding</keyword>
<dbReference type="InterPro" id="IPR036390">
    <property type="entry name" value="WH_DNA-bd_sf"/>
</dbReference>
<dbReference type="InterPro" id="IPR000847">
    <property type="entry name" value="LysR_HTH_N"/>
</dbReference>
<dbReference type="Proteomes" id="UP000199184">
    <property type="component" value="Unassembled WGS sequence"/>
</dbReference>
<reference evidence="8" key="1">
    <citation type="submission" date="2016-08" db="EMBL/GenBank/DDBJ databases">
        <authorList>
            <person name="Varghese N."/>
            <person name="Submissions Spin"/>
        </authorList>
    </citation>
    <scope>NUCLEOTIDE SEQUENCE [LARGE SCALE GENOMIC DNA]</scope>
    <source>
        <strain evidence="8">ERR11</strain>
    </source>
</reference>
<dbReference type="SUPFAM" id="SSF53850">
    <property type="entry name" value="Periplasmic binding protein-like II"/>
    <property type="match status" value="1"/>
</dbReference>
<evidence type="ECO:0000256" key="1">
    <source>
        <dbReference type="ARBA" id="ARBA00003502"/>
    </source>
</evidence>
<dbReference type="PANTHER" id="PTHR30537:SF26">
    <property type="entry name" value="GLYCINE CLEAVAGE SYSTEM TRANSCRIPTIONAL ACTIVATOR"/>
    <property type="match status" value="1"/>
</dbReference>
<dbReference type="EMBL" id="FMAI01000012">
    <property type="protein sequence ID" value="SCB47074.1"/>
    <property type="molecule type" value="Genomic_DNA"/>
</dbReference>
<dbReference type="GO" id="GO:0043565">
    <property type="term" value="F:sequence-specific DNA binding"/>
    <property type="evidence" value="ECO:0007669"/>
    <property type="project" value="TreeGrafter"/>
</dbReference>
<dbReference type="GO" id="GO:0003700">
    <property type="term" value="F:DNA-binding transcription factor activity"/>
    <property type="evidence" value="ECO:0007669"/>
    <property type="project" value="InterPro"/>
</dbReference>
<proteinExistence type="inferred from homology"/>
<protein>
    <submittedName>
        <fullName evidence="7">LysR family transcriptional regulator, glycine cleavage system transcriptional activator</fullName>
    </submittedName>
</protein>
<dbReference type="Pfam" id="PF00126">
    <property type="entry name" value="HTH_1"/>
    <property type="match status" value="1"/>
</dbReference>
<comment type="similarity">
    <text evidence="2">Belongs to the LysR transcriptional regulatory family.</text>
</comment>
<evidence type="ECO:0000259" key="6">
    <source>
        <dbReference type="PROSITE" id="PS50931"/>
    </source>
</evidence>
<evidence type="ECO:0000256" key="3">
    <source>
        <dbReference type="ARBA" id="ARBA00023015"/>
    </source>
</evidence>
<evidence type="ECO:0000256" key="5">
    <source>
        <dbReference type="ARBA" id="ARBA00023163"/>
    </source>
</evidence>
<dbReference type="InterPro" id="IPR005119">
    <property type="entry name" value="LysR_subst-bd"/>
</dbReference>
<gene>
    <name evidence="7" type="ORF">GA0061098_101248</name>
</gene>
<keyword evidence="8" id="KW-1185">Reference proteome</keyword>
<feature type="domain" description="HTH lysR-type" evidence="6">
    <location>
        <begin position="20"/>
        <end position="77"/>
    </location>
</feature>
<dbReference type="GO" id="GO:0006351">
    <property type="term" value="P:DNA-templated transcription"/>
    <property type="evidence" value="ECO:0007669"/>
    <property type="project" value="TreeGrafter"/>
</dbReference>
<dbReference type="InterPro" id="IPR058163">
    <property type="entry name" value="LysR-type_TF_proteobact-type"/>
</dbReference>
<accession>A0A1C3X4Z0</accession>
<dbReference type="Pfam" id="PF03466">
    <property type="entry name" value="LysR_substrate"/>
    <property type="match status" value="1"/>
</dbReference>
<comment type="function">
    <text evidence="1">NodD regulates the expression of the nodABCFE genes which encode other nodulation proteins. NodD is also a negative regulator of its own expression. Binds flavonoids as inducers.</text>
</comment>
<dbReference type="PRINTS" id="PR00039">
    <property type="entry name" value="HTHLYSR"/>
</dbReference>
<sequence length="321" mass="35267">MRCIHIGMKIFHDDAMRSFPPFDGLIAFEAALRHASVTRASAELGLTQSAVSHRLRKLEDFVGTPLLIRQPSGLCATPAGIALSNELAGLLDRMADFRALCRAAAPPPALKVGVGAALADYWLVRRLPDFAQTHPGIPVELAVREADAHARSNDLDVAVLWQPAAGLRPTSMQRLLFREHVYPVCHPRLLPGQRPLTDVTRLKSLPLLHKGRAGEDRGVEWSWTTWFERLGLGRPPPAEIRFATIATAIAAALAGNGIVLARSLLVQDALKDGRLVRVLPQSWDLPSSKAQIVRWPPAMAKDPRVKAFVRWILQTPKIPND</sequence>
<dbReference type="RefSeq" id="WP_245323488.1">
    <property type="nucleotide sequence ID" value="NZ_FMAI01000012.1"/>
</dbReference>
<evidence type="ECO:0000313" key="7">
    <source>
        <dbReference type="EMBL" id="SCB47074.1"/>
    </source>
</evidence>
<evidence type="ECO:0000256" key="4">
    <source>
        <dbReference type="ARBA" id="ARBA00023125"/>
    </source>
</evidence>
<dbReference type="Gene3D" id="3.40.190.10">
    <property type="entry name" value="Periplasmic binding protein-like II"/>
    <property type="match status" value="2"/>
</dbReference>
<dbReference type="PROSITE" id="PS50931">
    <property type="entry name" value="HTH_LYSR"/>
    <property type="match status" value="1"/>
</dbReference>
<evidence type="ECO:0000313" key="8">
    <source>
        <dbReference type="Proteomes" id="UP000199184"/>
    </source>
</evidence>
<dbReference type="PANTHER" id="PTHR30537">
    <property type="entry name" value="HTH-TYPE TRANSCRIPTIONAL REGULATOR"/>
    <property type="match status" value="1"/>
</dbReference>
<keyword evidence="5" id="KW-0804">Transcription</keyword>
<evidence type="ECO:0000256" key="2">
    <source>
        <dbReference type="ARBA" id="ARBA00009437"/>
    </source>
</evidence>
<dbReference type="AlphaFoldDB" id="A0A1C3X4Z0"/>
<keyword evidence="3" id="KW-0805">Transcription regulation</keyword>
<dbReference type="InterPro" id="IPR036388">
    <property type="entry name" value="WH-like_DNA-bd_sf"/>
</dbReference>
<dbReference type="SUPFAM" id="SSF46785">
    <property type="entry name" value="Winged helix' DNA-binding domain"/>
    <property type="match status" value="1"/>
</dbReference>
<name>A0A1C3X4Z0_9BRAD</name>
<organism evidence="7 8">
    <name type="scientific">Bradyrhizobium shewense</name>
    <dbReference type="NCBI Taxonomy" id="1761772"/>
    <lineage>
        <taxon>Bacteria</taxon>
        <taxon>Pseudomonadati</taxon>
        <taxon>Pseudomonadota</taxon>
        <taxon>Alphaproteobacteria</taxon>
        <taxon>Hyphomicrobiales</taxon>
        <taxon>Nitrobacteraceae</taxon>
        <taxon>Bradyrhizobium</taxon>
    </lineage>
</organism>
<dbReference type="Gene3D" id="1.10.10.10">
    <property type="entry name" value="Winged helix-like DNA-binding domain superfamily/Winged helix DNA-binding domain"/>
    <property type="match status" value="1"/>
</dbReference>